<dbReference type="InterPro" id="IPR002562">
    <property type="entry name" value="3'-5'_exonuclease_dom"/>
</dbReference>
<keyword evidence="2" id="KW-0269">Exonuclease</keyword>
<dbReference type="CDD" id="cd06141">
    <property type="entry name" value="WRN_exo"/>
    <property type="match status" value="1"/>
</dbReference>
<dbReference type="GO" id="GO:0006139">
    <property type="term" value="P:nucleobase-containing compound metabolic process"/>
    <property type="evidence" value="ECO:0007669"/>
    <property type="project" value="InterPro"/>
</dbReference>
<keyword evidence="2" id="KW-0540">Nuclease</keyword>
<dbReference type="GO" id="GO:0008408">
    <property type="term" value="F:3'-5' exonuclease activity"/>
    <property type="evidence" value="ECO:0007669"/>
    <property type="project" value="InterPro"/>
</dbReference>
<dbReference type="EMBL" id="DXAQ01000046">
    <property type="protein sequence ID" value="HIZ88912.1"/>
    <property type="molecule type" value="Genomic_DNA"/>
</dbReference>
<organism evidence="2 3">
    <name type="scientific">Candidatus Mucispirillum faecigallinarum</name>
    <dbReference type="NCBI Taxonomy" id="2838699"/>
    <lineage>
        <taxon>Bacteria</taxon>
        <taxon>Pseudomonadati</taxon>
        <taxon>Deferribacterota</taxon>
        <taxon>Deferribacteres</taxon>
        <taxon>Deferribacterales</taxon>
        <taxon>Mucispirillaceae</taxon>
        <taxon>Mucispirillum</taxon>
    </lineage>
</organism>
<dbReference type="AlphaFoldDB" id="A0A9D2KBL9"/>
<gene>
    <name evidence="2" type="ORF">H9804_03115</name>
</gene>
<evidence type="ECO:0000313" key="2">
    <source>
        <dbReference type="EMBL" id="HIZ88912.1"/>
    </source>
</evidence>
<dbReference type="SUPFAM" id="SSF53098">
    <property type="entry name" value="Ribonuclease H-like"/>
    <property type="match status" value="1"/>
</dbReference>
<comment type="caution">
    <text evidence="2">The sequence shown here is derived from an EMBL/GenBank/DDBJ whole genome shotgun (WGS) entry which is preliminary data.</text>
</comment>
<accession>A0A9D2KBL9</accession>
<dbReference type="PANTHER" id="PTHR47765:SF2">
    <property type="entry name" value="EXONUCLEASE MUT-7 HOMOLOG"/>
    <property type="match status" value="1"/>
</dbReference>
<feature type="domain" description="3'-5' exonuclease" evidence="1">
    <location>
        <begin position="10"/>
        <end position="179"/>
    </location>
</feature>
<evidence type="ECO:0000259" key="1">
    <source>
        <dbReference type="SMART" id="SM00474"/>
    </source>
</evidence>
<reference evidence="2" key="1">
    <citation type="journal article" date="2021" name="PeerJ">
        <title>Extensive microbial diversity within the chicken gut microbiome revealed by metagenomics and culture.</title>
        <authorList>
            <person name="Gilroy R."/>
            <person name="Ravi A."/>
            <person name="Getino M."/>
            <person name="Pursley I."/>
            <person name="Horton D.L."/>
            <person name="Alikhan N.F."/>
            <person name="Baker D."/>
            <person name="Gharbi K."/>
            <person name="Hall N."/>
            <person name="Watson M."/>
            <person name="Adriaenssens E.M."/>
            <person name="Foster-Nyarko E."/>
            <person name="Jarju S."/>
            <person name="Secka A."/>
            <person name="Antonio M."/>
            <person name="Oren A."/>
            <person name="Chaudhuri R.R."/>
            <person name="La Ragione R."/>
            <person name="Hildebrand F."/>
            <person name="Pallen M.J."/>
        </authorList>
    </citation>
    <scope>NUCLEOTIDE SEQUENCE</scope>
    <source>
        <strain evidence="2">ChiW4-1371</strain>
    </source>
</reference>
<sequence length="204" mass="23011">MEPISFQGPITVVDNISKAEEALDKLFAAKCIGFDTESRPAFFKGQKFPVSIIQLATNEEAFIFQLKYVRFAGRLVELLSDESIIKVGVGVQDDIRRLNELCKFKHGGFFDLSAEMKRKGVVQSGARALTARYLGRKLVKSSQKTNWSVSRLTERQLEYAATDAWICLQLLDYVKNDKTDYRALIAAEQESGNIIDDADHHNDE</sequence>
<dbReference type="GO" id="GO:0003676">
    <property type="term" value="F:nucleic acid binding"/>
    <property type="evidence" value="ECO:0007669"/>
    <property type="project" value="InterPro"/>
</dbReference>
<dbReference type="InterPro" id="IPR012337">
    <property type="entry name" value="RNaseH-like_sf"/>
</dbReference>
<evidence type="ECO:0000313" key="3">
    <source>
        <dbReference type="Proteomes" id="UP000824176"/>
    </source>
</evidence>
<dbReference type="InterPro" id="IPR036397">
    <property type="entry name" value="RNaseH_sf"/>
</dbReference>
<protein>
    <submittedName>
        <fullName evidence="2">3'-5' exonuclease domain-containing protein 2</fullName>
    </submittedName>
</protein>
<proteinExistence type="predicted"/>
<name>A0A9D2KBL9_9BACT</name>
<dbReference type="Gene3D" id="3.30.420.10">
    <property type="entry name" value="Ribonuclease H-like superfamily/Ribonuclease H"/>
    <property type="match status" value="1"/>
</dbReference>
<reference evidence="2" key="2">
    <citation type="submission" date="2021-04" db="EMBL/GenBank/DDBJ databases">
        <authorList>
            <person name="Gilroy R."/>
        </authorList>
    </citation>
    <scope>NUCLEOTIDE SEQUENCE</scope>
    <source>
        <strain evidence="2">ChiW4-1371</strain>
    </source>
</reference>
<dbReference type="InterPro" id="IPR052408">
    <property type="entry name" value="Exonuclease_MUT-7-like"/>
</dbReference>
<dbReference type="Pfam" id="PF01612">
    <property type="entry name" value="DNA_pol_A_exo1"/>
    <property type="match status" value="1"/>
</dbReference>
<dbReference type="PANTHER" id="PTHR47765">
    <property type="entry name" value="3'-5' EXONUCLEASE DOMAIN-CONTAINING PROTEIN"/>
    <property type="match status" value="1"/>
</dbReference>
<dbReference type="Proteomes" id="UP000824176">
    <property type="component" value="Unassembled WGS sequence"/>
</dbReference>
<dbReference type="SMART" id="SM00474">
    <property type="entry name" value="35EXOc"/>
    <property type="match status" value="1"/>
</dbReference>
<keyword evidence="2" id="KW-0378">Hydrolase</keyword>